<dbReference type="Proteomes" id="UP001558613">
    <property type="component" value="Unassembled WGS sequence"/>
</dbReference>
<dbReference type="Pfam" id="PF00147">
    <property type="entry name" value="Fibrinogen_C"/>
    <property type="match status" value="1"/>
</dbReference>
<evidence type="ECO:0000313" key="3">
    <source>
        <dbReference type="Proteomes" id="UP001558613"/>
    </source>
</evidence>
<protein>
    <recommendedName>
        <fullName evidence="1">Fibrinogen C-terminal domain-containing protein</fullName>
    </recommendedName>
</protein>
<dbReference type="InterPro" id="IPR014716">
    <property type="entry name" value="Fibrinogen_a/b/g_C_1"/>
</dbReference>
<organism evidence="2 3">
    <name type="scientific">Cirrhinus molitorella</name>
    <name type="common">mud carp</name>
    <dbReference type="NCBI Taxonomy" id="172907"/>
    <lineage>
        <taxon>Eukaryota</taxon>
        <taxon>Metazoa</taxon>
        <taxon>Chordata</taxon>
        <taxon>Craniata</taxon>
        <taxon>Vertebrata</taxon>
        <taxon>Euteleostomi</taxon>
        <taxon>Actinopterygii</taxon>
        <taxon>Neopterygii</taxon>
        <taxon>Teleostei</taxon>
        <taxon>Ostariophysi</taxon>
        <taxon>Cypriniformes</taxon>
        <taxon>Cyprinidae</taxon>
        <taxon>Labeoninae</taxon>
        <taxon>Labeonini</taxon>
        <taxon>Cirrhinus</taxon>
    </lineage>
</organism>
<dbReference type="PANTHER" id="PTHR19143:SF225">
    <property type="entry name" value="MICROFIBRIL-ASSOCIATED GLYCOPROTEIN 4"/>
    <property type="match status" value="1"/>
</dbReference>
<dbReference type="Gene3D" id="3.90.215.10">
    <property type="entry name" value="Gamma Fibrinogen, chain A, domain 1"/>
    <property type="match status" value="1"/>
</dbReference>
<feature type="non-terminal residue" evidence="2">
    <location>
        <position position="55"/>
    </location>
</feature>
<name>A0ABR3MB03_9TELE</name>
<gene>
    <name evidence="2" type="ORF">QQF64_007574</name>
</gene>
<keyword evidence="3" id="KW-1185">Reference proteome</keyword>
<dbReference type="InterPro" id="IPR036056">
    <property type="entry name" value="Fibrinogen-like_C"/>
</dbReference>
<dbReference type="EMBL" id="JAYMGO010000014">
    <property type="protein sequence ID" value="KAL1262309.1"/>
    <property type="molecule type" value="Genomic_DNA"/>
</dbReference>
<comment type="caution">
    <text evidence="2">The sequence shown here is derived from an EMBL/GenBank/DDBJ whole genome shotgun (WGS) entry which is preliminary data.</text>
</comment>
<dbReference type="SUPFAM" id="SSF56496">
    <property type="entry name" value="Fibrinogen C-terminal domain-like"/>
    <property type="match status" value="1"/>
</dbReference>
<accession>A0ABR3MB03</accession>
<sequence>LEFLHQLTSKHQYRLRVDVEDFNGQKAYSVYKFFSVSSEADGYKLHVSGFLNTGA</sequence>
<feature type="domain" description="Fibrinogen C-terminal" evidence="1">
    <location>
        <begin position="1"/>
        <end position="55"/>
    </location>
</feature>
<dbReference type="PROSITE" id="PS51406">
    <property type="entry name" value="FIBRINOGEN_C_2"/>
    <property type="match status" value="1"/>
</dbReference>
<proteinExistence type="predicted"/>
<dbReference type="InterPro" id="IPR050373">
    <property type="entry name" value="Fibrinogen_C-term_domain"/>
</dbReference>
<dbReference type="PANTHER" id="PTHR19143">
    <property type="entry name" value="FIBRINOGEN/TENASCIN/ANGIOPOEITIN"/>
    <property type="match status" value="1"/>
</dbReference>
<feature type="non-terminal residue" evidence="2">
    <location>
        <position position="1"/>
    </location>
</feature>
<evidence type="ECO:0000259" key="1">
    <source>
        <dbReference type="PROSITE" id="PS51406"/>
    </source>
</evidence>
<evidence type="ECO:0000313" key="2">
    <source>
        <dbReference type="EMBL" id="KAL1262309.1"/>
    </source>
</evidence>
<dbReference type="InterPro" id="IPR002181">
    <property type="entry name" value="Fibrinogen_a/b/g_C_dom"/>
</dbReference>
<reference evidence="2 3" key="1">
    <citation type="submission" date="2023-09" db="EMBL/GenBank/DDBJ databases">
        <authorList>
            <person name="Wang M."/>
        </authorList>
    </citation>
    <scope>NUCLEOTIDE SEQUENCE [LARGE SCALE GENOMIC DNA]</scope>
    <source>
        <strain evidence="2">GT-2023</strain>
        <tissue evidence="2">Liver</tissue>
    </source>
</reference>